<dbReference type="Proteomes" id="UP000279331">
    <property type="component" value="Unassembled WGS sequence"/>
</dbReference>
<dbReference type="InterPro" id="IPR002035">
    <property type="entry name" value="VWF_A"/>
</dbReference>
<dbReference type="RefSeq" id="WP_075546809.1">
    <property type="nucleotide sequence ID" value="NZ_LWCM01000082.1"/>
</dbReference>
<dbReference type="SMART" id="SM00327">
    <property type="entry name" value="VWA"/>
    <property type="match status" value="1"/>
</dbReference>
<gene>
    <name evidence="3" type="ORF">B4U45_20065</name>
    <name evidence="4" type="ORF">LAUMK42_01171</name>
    <name evidence="5" type="ORF">LAUMK4_00961</name>
</gene>
<dbReference type="Proteomes" id="UP000192335">
    <property type="component" value="Unassembled WGS sequence"/>
</dbReference>
<dbReference type="SUPFAM" id="SSF53300">
    <property type="entry name" value="vWA-like"/>
    <property type="match status" value="1"/>
</dbReference>
<dbReference type="PANTHER" id="PTHR45737:SF6">
    <property type="entry name" value="VON WILLEBRAND FACTOR A DOMAIN-CONTAINING PROTEIN 5A"/>
    <property type="match status" value="1"/>
</dbReference>
<dbReference type="EMBL" id="UPHM01000018">
    <property type="protein sequence ID" value="VAZ89164.1"/>
    <property type="molecule type" value="Genomic_DNA"/>
</dbReference>
<dbReference type="Pfam" id="PF13768">
    <property type="entry name" value="VWA_3"/>
    <property type="match status" value="1"/>
</dbReference>
<protein>
    <recommendedName>
        <fullName evidence="9">Marine proteobacterial sortase target protein</fullName>
    </recommendedName>
</protein>
<evidence type="ECO:0000259" key="1">
    <source>
        <dbReference type="PROSITE" id="PS50234"/>
    </source>
</evidence>
<evidence type="ECO:0000313" key="7">
    <source>
        <dbReference type="Proteomes" id="UP000271464"/>
    </source>
</evidence>
<sequence length="744" mass="78682">MSTKLLPLITVTPGPAGRPTCGELSSADGRRLPLRAISVDTVVVGMTATSTVRQRFANTGETSIEATYVFPLPARAGVTDFVADLAGRRVVGVLKERAQARSDYEQALAAGQRAAIVEEDRSDVFSVRVGNLGPGEEATIEMRLTGPLAFEDGEATFRFPLVVAPRYTTGTPLPGDQTGPGWAHDTDAVPDASRVTPPQLAEVDERPDVQISVTVDGGGLPVADLRSSLPTTVLEASADGLTRLRLEPGARADRDFVLRFRVDRGELASSALLVPDADGDEGTWLVTVVPPAQPSSAARDVVVVLDRSGSMGGWKMVAARRAAGRIVDMLDTVDRFCVLAFDDRIDTPPEMAPGLLAGSDQNRFAAASWLGSLRSRGGTEMAQPLRQAVQMLAGSGEDRQASVVLVTDGQISGEDHLLRLLAPAIGRTRLYCVGIDRAVNAGFLDRLARLGNGRAELVESEARLDEAMSRLARTIGRPALTSVRVRADGIEIVDGSITPSRVPDAFAGVPCVISGRYRGPVTEVTLRVDADAPDGPFRLALPARMAAEAVAVQTIWARSVVRDLEDDYASGRNSEELAERLVAHSIRFGVLSRFTAFVAIDPEHTEAGPLTEVVQPVELPSGWVASAVGFLPAPAAAAARGLTAIKDAVPLAGAPVARNRALKELLKLLEKGLAGGDDSGLDTVCAELTAHRDAATDPALTAALTVLCDALTRYLCSPTEEGAQQVLEAAGAVKKLLPKRRFWV</sequence>
<proteinExistence type="predicted"/>
<evidence type="ECO:0000313" key="5">
    <source>
        <dbReference type="EMBL" id="VAZ89164.1"/>
    </source>
</evidence>
<evidence type="ECO:0000313" key="3">
    <source>
        <dbReference type="EMBL" id="ORC08549.1"/>
    </source>
</evidence>
<evidence type="ECO:0000313" key="4">
    <source>
        <dbReference type="EMBL" id="VAZ82364.1"/>
    </source>
</evidence>
<evidence type="ECO:0008006" key="9">
    <source>
        <dbReference type="Google" id="ProtNLM"/>
    </source>
</evidence>
<keyword evidence="7" id="KW-1185">Reference proteome</keyword>
<dbReference type="Proteomes" id="UP000271464">
    <property type="component" value="Unassembled WGS sequence"/>
</dbReference>
<evidence type="ECO:0000259" key="2">
    <source>
        <dbReference type="PROSITE" id="PS51468"/>
    </source>
</evidence>
<dbReference type="PROSITE" id="PS51468">
    <property type="entry name" value="VIT"/>
    <property type="match status" value="1"/>
</dbReference>
<dbReference type="SMART" id="SM00609">
    <property type="entry name" value="VIT"/>
    <property type="match status" value="1"/>
</dbReference>
<dbReference type="OrthoDB" id="186919at2"/>
<dbReference type="PROSITE" id="PS50234">
    <property type="entry name" value="VWFA"/>
    <property type="match status" value="1"/>
</dbReference>
<accession>A0A1X0LC44</accession>
<reference evidence="7 8" key="2">
    <citation type="submission" date="2018-09" db="EMBL/GenBank/DDBJ databases">
        <authorList>
            <person name="Tagini F."/>
        </authorList>
    </citation>
    <scope>NUCLEOTIDE SEQUENCE [LARGE SCALE GENOMIC DNA]</scope>
    <source>
        <strain evidence="5 7">MK4</strain>
        <strain evidence="4 8">MK42</strain>
    </source>
</reference>
<comment type="caution">
    <text evidence="4">The sequence shown here is derived from an EMBL/GenBank/DDBJ whole genome shotgun (WGS) entry which is preliminary data.</text>
</comment>
<feature type="domain" description="VWFA" evidence="1">
    <location>
        <begin position="300"/>
        <end position="471"/>
    </location>
</feature>
<dbReference type="GeneID" id="66599681"/>
<dbReference type="InterPro" id="IPR036465">
    <property type="entry name" value="vWFA_dom_sf"/>
</dbReference>
<organism evidence="4 8">
    <name type="scientific">Mycobacterium persicum</name>
    <dbReference type="NCBI Taxonomy" id="1487726"/>
    <lineage>
        <taxon>Bacteria</taxon>
        <taxon>Bacillati</taxon>
        <taxon>Actinomycetota</taxon>
        <taxon>Actinomycetes</taxon>
        <taxon>Mycobacteriales</taxon>
        <taxon>Mycobacteriaceae</taxon>
        <taxon>Mycobacterium</taxon>
    </lineage>
</organism>
<dbReference type="AlphaFoldDB" id="A0A1X0LC44"/>
<name>A0A1X0LC44_9MYCO</name>
<dbReference type="PANTHER" id="PTHR45737">
    <property type="entry name" value="VON WILLEBRAND FACTOR A DOMAIN-CONTAINING PROTEIN 5A"/>
    <property type="match status" value="1"/>
</dbReference>
<dbReference type="Gene3D" id="3.40.50.410">
    <property type="entry name" value="von Willebrand factor, type A domain"/>
    <property type="match status" value="1"/>
</dbReference>
<reference evidence="3 6" key="1">
    <citation type="submission" date="2017-02" db="EMBL/GenBank/DDBJ databases">
        <title>Mycobacterium kansasii genomes.</title>
        <authorList>
            <person name="Borowka P."/>
            <person name="Strapagiel D."/>
            <person name="Marciniak B."/>
            <person name="Lach J."/>
            <person name="Bakula Z."/>
            <person name="Van Ingen J."/>
            <person name="Safianowska A."/>
            <person name="Brzostek A."/>
            <person name="Dziadek J."/>
            <person name="Jagielski T."/>
        </authorList>
    </citation>
    <scope>NUCLEOTIDE SEQUENCE [LARGE SCALE GENOMIC DNA]</scope>
    <source>
        <strain evidence="3 6">12MK</strain>
    </source>
</reference>
<dbReference type="EMBL" id="UPHL01000029">
    <property type="protein sequence ID" value="VAZ82364.1"/>
    <property type="molecule type" value="Genomic_DNA"/>
</dbReference>
<evidence type="ECO:0000313" key="6">
    <source>
        <dbReference type="Proteomes" id="UP000192335"/>
    </source>
</evidence>
<feature type="domain" description="VIT" evidence="2">
    <location>
        <begin position="18"/>
        <end position="146"/>
    </location>
</feature>
<evidence type="ECO:0000313" key="8">
    <source>
        <dbReference type="Proteomes" id="UP000279331"/>
    </source>
</evidence>
<dbReference type="InterPro" id="IPR013694">
    <property type="entry name" value="VIT"/>
</dbReference>
<dbReference type="EMBL" id="MWQA01000001">
    <property type="protein sequence ID" value="ORC08549.1"/>
    <property type="molecule type" value="Genomic_DNA"/>
</dbReference>
<dbReference type="Pfam" id="PF08487">
    <property type="entry name" value="VIT"/>
    <property type="match status" value="1"/>
</dbReference>